<keyword evidence="2" id="KW-1185">Reference proteome</keyword>
<reference evidence="1" key="1">
    <citation type="submission" date="2023-11" db="EMBL/GenBank/DDBJ databases">
        <authorList>
            <person name="De Vega J J."/>
            <person name="De Vega J J."/>
        </authorList>
    </citation>
    <scope>NUCLEOTIDE SEQUENCE</scope>
</reference>
<protein>
    <submittedName>
        <fullName evidence="1">Uncharacterized protein</fullName>
    </submittedName>
</protein>
<dbReference type="EMBL" id="CAVNYO010000169">
    <property type="protein sequence ID" value="CAK5270675.1"/>
    <property type="molecule type" value="Genomic_DNA"/>
</dbReference>
<name>A0AAD2H8D4_9AGAR</name>
<proteinExistence type="predicted"/>
<evidence type="ECO:0000313" key="2">
    <source>
        <dbReference type="Proteomes" id="UP001295794"/>
    </source>
</evidence>
<evidence type="ECO:0000313" key="1">
    <source>
        <dbReference type="EMBL" id="CAK5270675.1"/>
    </source>
</evidence>
<dbReference type="Proteomes" id="UP001295794">
    <property type="component" value="Unassembled WGS sequence"/>
</dbReference>
<dbReference type="AlphaFoldDB" id="A0AAD2H8D4"/>
<gene>
    <name evidence="1" type="ORF">MYCIT1_LOCUS15283</name>
</gene>
<comment type="caution">
    <text evidence="1">The sequence shown here is derived from an EMBL/GenBank/DDBJ whole genome shotgun (WGS) entry which is preliminary data.</text>
</comment>
<organism evidence="1 2">
    <name type="scientific">Mycena citricolor</name>
    <dbReference type="NCBI Taxonomy" id="2018698"/>
    <lineage>
        <taxon>Eukaryota</taxon>
        <taxon>Fungi</taxon>
        <taxon>Dikarya</taxon>
        <taxon>Basidiomycota</taxon>
        <taxon>Agaricomycotina</taxon>
        <taxon>Agaricomycetes</taxon>
        <taxon>Agaricomycetidae</taxon>
        <taxon>Agaricales</taxon>
        <taxon>Marasmiineae</taxon>
        <taxon>Mycenaceae</taxon>
        <taxon>Mycena</taxon>
    </lineage>
</organism>
<sequence>MEVVLCQELSMIMTDHIPALSLETPLAPLPHLPQELREIIINSIHCKKTLKSCALAGQSLRIPAQRALFRTLTLDKSTTRKGQRIHEQFVASARIASYLRKLVIFVPRRLEAQKSICILLETILRMQLPVCEIFGDSFGSDIDADDATAVWKPLATLVVRLAHLPSMSVVQIHRSFRSDGMLIKGILSSTSVQTLVIWIRVPRSERPLAALVFSRSAHTACQFDSCILPHGALTPHVLRLLRAVHQEVLPRHLLVVGIDGNESPLHLLGCTAHAVQELTLIPRVGNLNTFLSLPCLPSLHTLTLRAFLVADSRDRSLTLSVHPIFLALKSCGAAMSLKFVILSIQSGPLRSSPESKTFPVEDFRLIDAPNFRASFPALRSVECTLHVEEHPGAVHDWETTVSVFRKTMEDSFPALHRAGVLCFSKPMNLDVYSWDVILD</sequence>
<accession>A0AAD2H8D4</accession>